<dbReference type="Proteomes" id="UP000016648">
    <property type="component" value="Unassembled WGS sequence"/>
</dbReference>
<dbReference type="AlphaFoldDB" id="U2P778"/>
<organism evidence="1 2">
    <name type="scientific">Segatella baroniae F0067</name>
    <dbReference type="NCBI Taxonomy" id="1115809"/>
    <lineage>
        <taxon>Bacteria</taxon>
        <taxon>Pseudomonadati</taxon>
        <taxon>Bacteroidota</taxon>
        <taxon>Bacteroidia</taxon>
        <taxon>Bacteroidales</taxon>
        <taxon>Prevotellaceae</taxon>
        <taxon>Segatella</taxon>
    </lineage>
</organism>
<reference evidence="1 2" key="1">
    <citation type="submission" date="2013-08" db="EMBL/GenBank/DDBJ databases">
        <authorList>
            <person name="Durkin A.S."/>
            <person name="Haft D.R."/>
            <person name="McCorrison J."/>
            <person name="Torralba M."/>
            <person name="Gillis M."/>
            <person name="Haft D.H."/>
            <person name="Methe B."/>
            <person name="Sutton G."/>
            <person name="Nelson K.E."/>
        </authorList>
    </citation>
    <scope>NUCLEOTIDE SEQUENCE [LARGE SCALE GENOMIC DNA]</scope>
    <source>
        <strain evidence="1 2">F0067</strain>
    </source>
</reference>
<comment type="caution">
    <text evidence="1">The sequence shown here is derived from an EMBL/GenBank/DDBJ whole genome shotgun (WGS) entry which is preliminary data.</text>
</comment>
<dbReference type="PATRIC" id="fig|1115809.3.peg.535"/>
<evidence type="ECO:0000313" key="2">
    <source>
        <dbReference type="Proteomes" id="UP000016648"/>
    </source>
</evidence>
<name>U2P778_9BACT</name>
<dbReference type="EMBL" id="AWEY01000008">
    <property type="protein sequence ID" value="ERK39986.1"/>
    <property type="molecule type" value="Genomic_DNA"/>
</dbReference>
<proteinExistence type="predicted"/>
<keyword evidence="2" id="KW-1185">Reference proteome</keyword>
<evidence type="ECO:0000313" key="1">
    <source>
        <dbReference type="EMBL" id="ERK39986.1"/>
    </source>
</evidence>
<gene>
    <name evidence="1" type="ORF">HMPREF9135_0068</name>
</gene>
<accession>U2P778</accession>
<protein>
    <submittedName>
        <fullName evidence="1">Uncharacterized protein</fullName>
    </submittedName>
</protein>
<sequence length="66" mass="7125">MPNVGKRQGKTDVECPTWVNVPANDGGLSENRAKQARHPTVAYIYIKGVSGRTMSWSSSGSVFQTA</sequence>